<accession>R7YIM3</accession>
<feature type="region of interest" description="Disordered" evidence="1">
    <location>
        <begin position="1"/>
        <end position="240"/>
    </location>
</feature>
<protein>
    <submittedName>
        <fullName evidence="2">Uncharacterized protein</fullName>
    </submittedName>
</protein>
<sequence>MAFVPDDRPAPPEPSYSSRARSPYRARSPAPRSPPRRRDSPPREREYTNGAPPPSAPTYRNGDDTRFSRAPPSGPGASRNFSTPAMSPPVGPSTSTVPVSAHNRASNPILSAPSRPRGGGPPRGGYGRDPYYERDYVGGPPPPPRRTSSAYHGGPPARGGYGGGGPGAGGPPSGPRGPLPYAPPFRGSSNSTSTTYPRTQRFNGPPSGPGGGASQHLEGLAKEVPGGQRQPEVFDSSKLNKLEEEARRLRELIAEKQARKRGGVREWERLGREAENAELRAELAEGSLRTLSGEEGVGGAAF</sequence>
<dbReference type="HOGENOM" id="CLU_074609_0_0_1"/>
<keyword evidence="3" id="KW-1185">Reference proteome</keyword>
<dbReference type="RefSeq" id="XP_007777089.1">
    <property type="nucleotide sequence ID" value="XM_007778899.1"/>
</dbReference>
<dbReference type="eggNOG" id="ENOG502S8Z8">
    <property type="taxonomic scope" value="Eukaryota"/>
</dbReference>
<evidence type="ECO:0000313" key="2">
    <source>
        <dbReference type="EMBL" id="EON61772.1"/>
    </source>
</evidence>
<organism evidence="2 3">
    <name type="scientific">Coniosporium apollinis (strain CBS 100218)</name>
    <name type="common">Rock-inhabiting black yeast</name>
    <dbReference type="NCBI Taxonomy" id="1168221"/>
    <lineage>
        <taxon>Eukaryota</taxon>
        <taxon>Fungi</taxon>
        <taxon>Dikarya</taxon>
        <taxon>Ascomycota</taxon>
        <taxon>Pezizomycotina</taxon>
        <taxon>Dothideomycetes</taxon>
        <taxon>Dothideomycetes incertae sedis</taxon>
        <taxon>Coniosporium</taxon>
    </lineage>
</organism>
<proteinExistence type="predicted"/>
<evidence type="ECO:0000313" key="3">
    <source>
        <dbReference type="Proteomes" id="UP000016924"/>
    </source>
</evidence>
<dbReference type="Proteomes" id="UP000016924">
    <property type="component" value="Unassembled WGS sequence"/>
</dbReference>
<dbReference type="GeneID" id="19898299"/>
<dbReference type="EMBL" id="JH767556">
    <property type="protein sequence ID" value="EON61772.1"/>
    <property type="molecule type" value="Genomic_DNA"/>
</dbReference>
<feature type="compositionally biased region" description="Low complexity" evidence="1">
    <location>
        <begin position="15"/>
        <end position="30"/>
    </location>
</feature>
<feature type="compositionally biased region" description="Basic and acidic residues" evidence="1">
    <location>
        <begin position="1"/>
        <end position="10"/>
    </location>
</feature>
<gene>
    <name evidence="2" type="ORF">W97_00988</name>
</gene>
<feature type="compositionally biased region" description="Pro residues" evidence="1">
    <location>
        <begin position="172"/>
        <end position="183"/>
    </location>
</feature>
<feature type="compositionally biased region" description="Gly residues" evidence="1">
    <location>
        <begin position="117"/>
        <end position="127"/>
    </location>
</feature>
<feature type="compositionally biased region" description="Basic and acidic residues" evidence="1">
    <location>
        <begin position="36"/>
        <end position="47"/>
    </location>
</feature>
<dbReference type="STRING" id="1168221.R7YIM3"/>
<feature type="compositionally biased region" description="Gly residues" evidence="1">
    <location>
        <begin position="156"/>
        <end position="171"/>
    </location>
</feature>
<feature type="compositionally biased region" description="Polar residues" evidence="1">
    <location>
        <begin position="187"/>
        <end position="202"/>
    </location>
</feature>
<reference evidence="3" key="1">
    <citation type="submission" date="2012-06" db="EMBL/GenBank/DDBJ databases">
        <title>The genome sequence of Coniosporium apollinis CBS 100218.</title>
        <authorList>
            <consortium name="The Broad Institute Genome Sequencing Platform"/>
            <person name="Cuomo C."/>
            <person name="Gorbushina A."/>
            <person name="Noack S."/>
            <person name="Walker B."/>
            <person name="Young S.K."/>
            <person name="Zeng Q."/>
            <person name="Gargeya S."/>
            <person name="Fitzgerald M."/>
            <person name="Haas B."/>
            <person name="Abouelleil A."/>
            <person name="Alvarado L."/>
            <person name="Arachchi H.M."/>
            <person name="Berlin A.M."/>
            <person name="Chapman S.B."/>
            <person name="Goldberg J."/>
            <person name="Griggs A."/>
            <person name="Gujja S."/>
            <person name="Hansen M."/>
            <person name="Howarth C."/>
            <person name="Imamovic A."/>
            <person name="Larimer J."/>
            <person name="McCowan C."/>
            <person name="Montmayeur A."/>
            <person name="Murphy C."/>
            <person name="Neiman D."/>
            <person name="Pearson M."/>
            <person name="Priest M."/>
            <person name="Roberts A."/>
            <person name="Saif S."/>
            <person name="Shea T."/>
            <person name="Sisk P."/>
            <person name="Sykes S."/>
            <person name="Wortman J."/>
            <person name="Nusbaum C."/>
            <person name="Birren B."/>
        </authorList>
    </citation>
    <scope>NUCLEOTIDE SEQUENCE [LARGE SCALE GENOMIC DNA]</scope>
    <source>
        <strain evidence="3">CBS 100218</strain>
    </source>
</reference>
<evidence type="ECO:0000256" key="1">
    <source>
        <dbReference type="SAM" id="MobiDB-lite"/>
    </source>
</evidence>
<dbReference type="OMA" id="WNQAPAR"/>
<dbReference type="AlphaFoldDB" id="R7YIM3"/>
<name>R7YIM3_CONA1</name>
<dbReference type="OrthoDB" id="5424692at2759"/>